<dbReference type="CDD" id="cd07103">
    <property type="entry name" value="ALDH_F5_SSADH_GabD"/>
    <property type="match status" value="1"/>
</dbReference>
<reference evidence="4 5" key="1">
    <citation type="submission" date="2019-03" db="EMBL/GenBank/DDBJ databases">
        <title>Bacillus niacini sp. nov. a Nicotinate-Metabolizing Mesophile Isolated from Soil.</title>
        <authorList>
            <person name="Zhang G."/>
        </authorList>
    </citation>
    <scope>NUCLEOTIDE SEQUENCE [LARGE SCALE GENOMIC DNA]</scope>
    <source>
        <strain evidence="4 5">WN066</strain>
    </source>
</reference>
<evidence type="ECO:0000259" key="3">
    <source>
        <dbReference type="Pfam" id="PF00171"/>
    </source>
</evidence>
<name>A0A4R5VLN8_9BACI</name>
<evidence type="ECO:0000313" key="5">
    <source>
        <dbReference type="Proteomes" id="UP000295132"/>
    </source>
</evidence>
<gene>
    <name evidence="4" type="ORF">E2K98_21225</name>
</gene>
<dbReference type="SUPFAM" id="SSF53720">
    <property type="entry name" value="ALDH-like"/>
    <property type="match status" value="1"/>
</dbReference>
<keyword evidence="2" id="KW-0560">Oxidoreductase</keyword>
<dbReference type="GO" id="GO:0009450">
    <property type="term" value="P:gamma-aminobutyric acid catabolic process"/>
    <property type="evidence" value="ECO:0007669"/>
    <property type="project" value="TreeGrafter"/>
</dbReference>
<dbReference type="PANTHER" id="PTHR43353">
    <property type="entry name" value="SUCCINATE-SEMIALDEHYDE DEHYDROGENASE, MITOCHONDRIAL"/>
    <property type="match status" value="1"/>
</dbReference>
<dbReference type="InterPro" id="IPR015590">
    <property type="entry name" value="Aldehyde_DH_dom"/>
</dbReference>
<proteinExistence type="inferred from homology"/>
<comment type="similarity">
    <text evidence="1">Belongs to the aldehyde dehydrogenase family.</text>
</comment>
<dbReference type="InterPro" id="IPR016161">
    <property type="entry name" value="Ald_DH/histidinol_DH"/>
</dbReference>
<dbReference type="InterPro" id="IPR016162">
    <property type="entry name" value="Ald_DH_N"/>
</dbReference>
<dbReference type="Pfam" id="PF00171">
    <property type="entry name" value="Aldedh"/>
    <property type="match status" value="1"/>
</dbReference>
<feature type="domain" description="Aldehyde dehydrogenase" evidence="3">
    <location>
        <begin position="13"/>
        <end position="473"/>
    </location>
</feature>
<organism evidence="4 5">
    <name type="scientific">Bacillus salipaludis</name>
    <dbReference type="NCBI Taxonomy" id="2547811"/>
    <lineage>
        <taxon>Bacteria</taxon>
        <taxon>Bacillati</taxon>
        <taxon>Bacillota</taxon>
        <taxon>Bacilli</taxon>
        <taxon>Bacillales</taxon>
        <taxon>Bacillaceae</taxon>
        <taxon>Bacillus</taxon>
    </lineage>
</organism>
<evidence type="ECO:0000256" key="1">
    <source>
        <dbReference type="ARBA" id="ARBA00009986"/>
    </source>
</evidence>
<comment type="caution">
    <text evidence="4">The sequence shown here is derived from an EMBL/GenBank/DDBJ whole genome shotgun (WGS) entry which is preliminary data.</text>
</comment>
<sequence>MEGVETLYINGEWIQTNGTIEVYNPATGEWVDQVYTVGVQETKEAIKAAKAAFENWSQLPAESRAAFLHKTVEKLKEQSESLAQLITKEMGKSIHNARYEVQSTISFFQWFAEEARRVYGRVIPASVNNKRVSVTKQPVGVVAAVTPWNFPLSMAARKLAPALAAGCTIILKPSKEAPLSSTALFKIFDEVGIPAGVVNLVMGNSDTIVGTLMESKDVRKISFTGSTEIGKKLIRQSADTVKRVSMELGGHAPFIVFEDADLDLAADGVIQSKFASTGQQCVCANRIYIHDTIYDEFASKLKERVSQLKVGDGLDEANNIGPLINEQAIAKMNDQVEDARAKGAGVLYGGKRLTGRNYDNGHFYCPTLLVNSTEDMKILHEETFGPIAPLIRFTSEKEVIERANNIEYGLASYFYTNDLSRVYRVSEKLEYGMVGINDAAPFAVQAPFGGVKESGLGREGGTEGIEDYLNVKMTSTRIHL</sequence>
<dbReference type="Gene3D" id="3.40.605.10">
    <property type="entry name" value="Aldehyde Dehydrogenase, Chain A, domain 1"/>
    <property type="match status" value="1"/>
</dbReference>
<dbReference type="FunFam" id="3.40.605.10:FF:000005">
    <property type="entry name" value="Succinate-semialdehyde dehydrogenase I"/>
    <property type="match status" value="1"/>
</dbReference>
<accession>A0A4R5VLN8</accession>
<dbReference type="PROSITE" id="PS00070">
    <property type="entry name" value="ALDEHYDE_DEHYDR_CYS"/>
    <property type="match status" value="1"/>
</dbReference>
<dbReference type="InterPro" id="IPR050740">
    <property type="entry name" value="Aldehyde_DH_Superfamily"/>
</dbReference>
<protein>
    <submittedName>
        <fullName evidence="4">NAD-dependent succinate-semialdehyde dehydrogenase</fullName>
    </submittedName>
</protein>
<dbReference type="PANTHER" id="PTHR43353:SF5">
    <property type="entry name" value="SUCCINATE-SEMIALDEHYDE DEHYDROGENASE, MITOCHONDRIAL"/>
    <property type="match status" value="1"/>
</dbReference>
<dbReference type="InterPro" id="IPR016163">
    <property type="entry name" value="Ald_DH_C"/>
</dbReference>
<dbReference type="Proteomes" id="UP000295132">
    <property type="component" value="Unassembled WGS sequence"/>
</dbReference>
<dbReference type="EMBL" id="SMYO01000011">
    <property type="protein sequence ID" value="TDK58739.1"/>
    <property type="molecule type" value="Genomic_DNA"/>
</dbReference>
<evidence type="ECO:0000256" key="2">
    <source>
        <dbReference type="ARBA" id="ARBA00023002"/>
    </source>
</evidence>
<dbReference type="FunFam" id="3.40.309.10:FF:000004">
    <property type="entry name" value="Succinate-semialdehyde dehydrogenase I"/>
    <property type="match status" value="1"/>
</dbReference>
<dbReference type="GO" id="GO:0004777">
    <property type="term" value="F:succinate-semialdehyde dehydrogenase (NAD+) activity"/>
    <property type="evidence" value="ECO:0007669"/>
    <property type="project" value="TreeGrafter"/>
</dbReference>
<dbReference type="AlphaFoldDB" id="A0A4R5VLN8"/>
<dbReference type="InterPro" id="IPR016160">
    <property type="entry name" value="Ald_DH_CS_CYS"/>
</dbReference>
<dbReference type="FunFam" id="3.40.605.10:FF:000026">
    <property type="entry name" value="Aldehyde dehydrogenase, putative"/>
    <property type="match status" value="1"/>
</dbReference>
<evidence type="ECO:0000313" key="4">
    <source>
        <dbReference type="EMBL" id="TDK58739.1"/>
    </source>
</evidence>
<dbReference type="Gene3D" id="3.40.309.10">
    <property type="entry name" value="Aldehyde Dehydrogenase, Chain A, domain 2"/>
    <property type="match status" value="1"/>
</dbReference>